<evidence type="ECO:0000313" key="1">
    <source>
        <dbReference type="EMBL" id="VUZ85069.1"/>
    </source>
</evidence>
<dbReference type="AlphaFoldDB" id="A0A564ZIB1"/>
<dbReference type="EMBL" id="CABIKM010000022">
    <property type="protein sequence ID" value="VUZ85069.1"/>
    <property type="molecule type" value="Genomic_DNA"/>
</dbReference>
<organism evidence="1 2">
    <name type="scientific">Candidatus Methylomirabilis lanthanidiphila</name>
    <dbReference type="NCBI Taxonomy" id="2211376"/>
    <lineage>
        <taxon>Bacteria</taxon>
        <taxon>Candidatus Methylomirabilota</taxon>
        <taxon>Candidatus Methylomirabilia</taxon>
        <taxon>Candidatus Methylomirabilales</taxon>
        <taxon>Candidatus Methylomirabilaceae</taxon>
        <taxon>Candidatus Methylomirabilis</taxon>
    </lineage>
</organism>
<reference evidence="1 2" key="1">
    <citation type="submission" date="2019-07" db="EMBL/GenBank/DDBJ databases">
        <authorList>
            <person name="Cremers G."/>
        </authorList>
    </citation>
    <scope>NUCLEOTIDE SEQUENCE [LARGE SCALE GENOMIC DNA]</scope>
</reference>
<keyword evidence="2" id="KW-1185">Reference proteome</keyword>
<accession>A0A564ZIB1</accession>
<sequence>MAFRDDHPDYETYQDGPLYYTRVPPAVVAPVKGLILQVACSARHLQTICNDIASRVPCEPTQNVGWDWLVNDLNSMLERVIRKKLYKFLDFLRDLARDHGGTEFVDELNTILTAHNFGYRMIPDDGDLGEGYSWEIHRAPE</sequence>
<name>A0A564ZIB1_9BACT</name>
<protein>
    <submittedName>
        <fullName evidence="1">Uncharacterized protein</fullName>
    </submittedName>
</protein>
<dbReference type="Proteomes" id="UP000334340">
    <property type="component" value="Unassembled WGS sequence"/>
</dbReference>
<gene>
    <name evidence="1" type="ORF">MELA_01445</name>
</gene>
<evidence type="ECO:0000313" key="2">
    <source>
        <dbReference type="Proteomes" id="UP000334340"/>
    </source>
</evidence>
<proteinExistence type="predicted"/>